<accession>A0A8S4FV03</accession>
<feature type="region of interest" description="Disordered" evidence="1">
    <location>
        <begin position="151"/>
        <end position="179"/>
    </location>
</feature>
<dbReference type="EMBL" id="CAJHNJ030000047">
    <property type="protein sequence ID" value="CAG9132020.1"/>
    <property type="molecule type" value="Genomic_DNA"/>
</dbReference>
<proteinExistence type="predicted"/>
<dbReference type="Proteomes" id="UP000653454">
    <property type="component" value="Unassembled WGS sequence"/>
</dbReference>
<evidence type="ECO:0000256" key="2">
    <source>
        <dbReference type="SAM" id="SignalP"/>
    </source>
</evidence>
<dbReference type="AlphaFoldDB" id="A0A8S4FV03"/>
<protein>
    <submittedName>
        <fullName evidence="3">(diamondback moth) hypothetical protein</fullName>
    </submittedName>
</protein>
<feature type="compositionally biased region" description="Basic and acidic residues" evidence="1">
    <location>
        <begin position="153"/>
        <end position="175"/>
    </location>
</feature>
<evidence type="ECO:0000256" key="1">
    <source>
        <dbReference type="SAM" id="MobiDB-lite"/>
    </source>
</evidence>
<evidence type="ECO:0000313" key="4">
    <source>
        <dbReference type="Proteomes" id="UP000653454"/>
    </source>
</evidence>
<organism evidence="3 4">
    <name type="scientific">Plutella xylostella</name>
    <name type="common">Diamondback moth</name>
    <name type="synonym">Plutella maculipennis</name>
    <dbReference type="NCBI Taxonomy" id="51655"/>
    <lineage>
        <taxon>Eukaryota</taxon>
        <taxon>Metazoa</taxon>
        <taxon>Ecdysozoa</taxon>
        <taxon>Arthropoda</taxon>
        <taxon>Hexapoda</taxon>
        <taxon>Insecta</taxon>
        <taxon>Pterygota</taxon>
        <taxon>Neoptera</taxon>
        <taxon>Endopterygota</taxon>
        <taxon>Lepidoptera</taxon>
        <taxon>Glossata</taxon>
        <taxon>Ditrysia</taxon>
        <taxon>Yponomeutoidea</taxon>
        <taxon>Plutellidae</taxon>
        <taxon>Plutella</taxon>
    </lineage>
</organism>
<reference evidence="3" key="1">
    <citation type="submission" date="2020-11" db="EMBL/GenBank/DDBJ databases">
        <authorList>
            <person name="Whiteford S."/>
        </authorList>
    </citation>
    <scope>NUCLEOTIDE SEQUENCE</scope>
</reference>
<keyword evidence="4" id="KW-1185">Reference proteome</keyword>
<sequence>MWVSSLHIAGYRFVLLLSELLESLTAEVGEEFNILEYADPELASLNDAEHILDGLELAEDGMAHRHAKREPPISLRSTALLLESLTAEIGEEFNILEYADPELASLNDAEHILDGLELAEDGMADRHAKREPPEDSDQKQDNKLNSELQKAVKNIENKTEMDSELTVKSEGDKEPGQGQMFREPVQRLIAHSQIMQQQMQAVKSEVKLEGEDQKPEGEWRAAPAQRTVFGQMFANQPPRMLHQQINLQV</sequence>
<evidence type="ECO:0000313" key="3">
    <source>
        <dbReference type="EMBL" id="CAG9132020.1"/>
    </source>
</evidence>
<comment type="caution">
    <text evidence="3">The sequence shown here is derived from an EMBL/GenBank/DDBJ whole genome shotgun (WGS) entry which is preliminary data.</text>
</comment>
<feature type="chain" id="PRO_5035935408" evidence="2">
    <location>
        <begin position="27"/>
        <end position="249"/>
    </location>
</feature>
<gene>
    <name evidence="3" type="ORF">PLXY2_LOCUS10528</name>
</gene>
<feature type="signal peptide" evidence="2">
    <location>
        <begin position="1"/>
        <end position="26"/>
    </location>
</feature>
<name>A0A8S4FV03_PLUXY</name>
<keyword evidence="2" id="KW-0732">Signal</keyword>